<evidence type="ECO:0000313" key="6">
    <source>
        <dbReference type="EMBL" id="PJG50630.1"/>
    </source>
</evidence>
<dbReference type="OrthoDB" id="9773738at2"/>
<comment type="caution">
    <text evidence="6">The sequence shown here is derived from an EMBL/GenBank/DDBJ whole genome shotgun (WGS) entry which is preliminary data.</text>
</comment>
<proteinExistence type="inferred from homology"/>
<keyword evidence="2" id="KW-0479">Metal-binding</keyword>
<dbReference type="InterPro" id="IPR036866">
    <property type="entry name" value="RibonucZ/Hydroxyglut_hydro"/>
</dbReference>
<dbReference type="InterPro" id="IPR051013">
    <property type="entry name" value="MBL_superfamily_lactonases"/>
</dbReference>
<evidence type="ECO:0000256" key="1">
    <source>
        <dbReference type="ARBA" id="ARBA00007749"/>
    </source>
</evidence>
<comment type="similarity">
    <text evidence="1">Belongs to the metallo-beta-lactamase superfamily.</text>
</comment>
<keyword evidence="7" id="KW-1185">Reference proteome</keyword>
<organism evidence="6 7">
    <name type="scientific">Bradyrhizobium forestalis</name>
    <dbReference type="NCBI Taxonomy" id="1419263"/>
    <lineage>
        <taxon>Bacteria</taxon>
        <taxon>Pseudomonadati</taxon>
        <taxon>Pseudomonadota</taxon>
        <taxon>Alphaproteobacteria</taxon>
        <taxon>Hyphomicrobiales</taxon>
        <taxon>Nitrobacteraceae</taxon>
        <taxon>Bradyrhizobium</taxon>
    </lineage>
</organism>
<evidence type="ECO:0000259" key="5">
    <source>
        <dbReference type="SMART" id="SM00849"/>
    </source>
</evidence>
<reference evidence="6 7" key="1">
    <citation type="submission" date="2017-11" db="EMBL/GenBank/DDBJ databases">
        <title>Bradyrhizobium forestalis sp. nov., an efficient nitrogen-fixing bacterium isolated from nodules of forest legume species in the Amazon.</title>
        <authorList>
            <person name="Costa E.M."/>
            <person name="Guimaraes A."/>
            <person name="Carvalho T.S."/>
            <person name="Rodrigues T.L."/>
            <person name="Ribeiro P.R.A."/>
            <person name="Lebbe L."/>
            <person name="Willems A."/>
            <person name="Moreira F.M.S."/>
        </authorList>
    </citation>
    <scope>NUCLEOTIDE SEQUENCE [LARGE SCALE GENOMIC DNA]</scope>
    <source>
        <strain evidence="6 7">INPA54B</strain>
    </source>
</reference>
<keyword evidence="4" id="KW-0862">Zinc</keyword>
<feature type="domain" description="Metallo-beta-lactamase" evidence="5">
    <location>
        <begin position="57"/>
        <end position="273"/>
    </location>
</feature>
<dbReference type="PANTHER" id="PTHR42978:SF6">
    <property type="entry name" value="QUORUM-QUENCHING LACTONASE YTNP-RELATED"/>
    <property type="match status" value="1"/>
</dbReference>
<dbReference type="Proteomes" id="UP000231194">
    <property type="component" value="Unassembled WGS sequence"/>
</dbReference>
<dbReference type="PANTHER" id="PTHR42978">
    <property type="entry name" value="QUORUM-QUENCHING LACTONASE YTNP-RELATED-RELATED"/>
    <property type="match status" value="1"/>
</dbReference>
<dbReference type="AlphaFoldDB" id="A0A2M8QYI5"/>
<accession>A0A2M8QYI5</accession>
<sequence length="296" mass="34058">MKSQIFGDIRVDLIPEFDFVMAPDYLLVGVTKEDVAEHEHWLGPRNVEAGTRNLKLSMHAYLIRTRHHTILFDTCCGNDKEREYMPDWHRLRTPFLERLARVGVRPEQVDFVMCSHLHADHVGWNTRLENGEWVPTFPNARYLISKGEFDWWRDAISAGSVKPYRKLAWDDSVLPVVDRGLAAFVEDDHAIENEMPDEVRFMPLYGHTKHHCGLYLCSHSQDAIFTGDAIHHPIQLARPDWLNAGYDNAMATKVLRDLIARCIDTPTRLMSAHFPAPTAGWVVSEGGQVRFRFVDD</sequence>
<evidence type="ECO:0000256" key="2">
    <source>
        <dbReference type="ARBA" id="ARBA00022723"/>
    </source>
</evidence>
<dbReference type="InterPro" id="IPR001279">
    <property type="entry name" value="Metallo-B-lactamas"/>
</dbReference>
<evidence type="ECO:0000256" key="4">
    <source>
        <dbReference type="ARBA" id="ARBA00022833"/>
    </source>
</evidence>
<protein>
    <submittedName>
        <fullName evidence="6">MBL fold metallo-hydrolase</fullName>
    </submittedName>
</protein>
<dbReference type="Pfam" id="PF00753">
    <property type="entry name" value="Lactamase_B"/>
    <property type="match status" value="1"/>
</dbReference>
<dbReference type="Gene3D" id="3.60.15.10">
    <property type="entry name" value="Ribonuclease Z/Hydroxyacylglutathione hydrolase-like"/>
    <property type="match status" value="1"/>
</dbReference>
<dbReference type="SUPFAM" id="SSF56281">
    <property type="entry name" value="Metallo-hydrolase/oxidoreductase"/>
    <property type="match status" value="1"/>
</dbReference>
<gene>
    <name evidence="6" type="ORF">CVM73_35130</name>
</gene>
<keyword evidence="3 6" id="KW-0378">Hydrolase</keyword>
<dbReference type="RefSeq" id="WP_100236324.1">
    <property type="nucleotide sequence ID" value="NZ_PGVG01000053.1"/>
</dbReference>
<evidence type="ECO:0000313" key="7">
    <source>
        <dbReference type="Proteomes" id="UP000231194"/>
    </source>
</evidence>
<dbReference type="SMART" id="SM00849">
    <property type="entry name" value="Lactamase_B"/>
    <property type="match status" value="1"/>
</dbReference>
<dbReference type="GO" id="GO:0016787">
    <property type="term" value="F:hydrolase activity"/>
    <property type="evidence" value="ECO:0007669"/>
    <property type="project" value="UniProtKB-KW"/>
</dbReference>
<dbReference type="CDD" id="cd16277">
    <property type="entry name" value="metallo-hydrolase-like_MBL-fold"/>
    <property type="match status" value="1"/>
</dbReference>
<name>A0A2M8QYI5_9BRAD</name>
<dbReference type="EMBL" id="PGVG01000053">
    <property type="protein sequence ID" value="PJG50630.1"/>
    <property type="molecule type" value="Genomic_DNA"/>
</dbReference>
<evidence type="ECO:0000256" key="3">
    <source>
        <dbReference type="ARBA" id="ARBA00022801"/>
    </source>
</evidence>
<dbReference type="GO" id="GO:0046872">
    <property type="term" value="F:metal ion binding"/>
    <property type="evidence" value="ECO:0007669"/>
    <property type="project" value="UniProtKB-KW"/>
</dbReference>